<dbReference type="CDD" id="cd09009">
    <property type="entry name" value="PNP-EcPNPII_like"/>
    <property type="match status" value="1"/>
</dbReference>
<reference evidence="8 9" key="1">
    <citation type="submission" date="2014-06" db="EMBL/GenBank/DDBJ databases">
        <authorList>
            <person name="Swart Estienne"/>
        </authorList>
    </citation>
    <scope>NUCLEOTIDE SEQUENCE [LARGE SCALE GENOMIC DNA]</scope>
    <source>
        <strain evidence="8 9">130c</strain>
    </source>
</reference>
<dbReference type="Proteomes" id="UP000039865">
    <property type="component" value="Unassembled WGS sequence"/>
</dbReference>
<dbReference type="GO" id="GO:0005737">
    <property type="term" value="C:cytoplasm"/>
    <property type="evidence" value="ECO:0007669"/>
    <property type="project" value="TreeGrafter"/>
</dbReference>
<gene>
    <name evidence="8" type="primary">Contig13488.g14392</name>
    <name evidence="8" type="ORF">STYLEM_8432</name>
</gene>
<dbReference type="PANTHER" id="PTHR11904:SF9">
    <property type="entry name" value="PURINE NUCLEOSIDE PHOSPHORYLASE-RELATED"/>
    <property type="match status" value="1"/>
</dbReference>
<dbReference type="AlphaFoldDB" id="A0A078ABA7"/>
<dbReference type="SUPFAM" id="SSF53167">
    <property type="entry name" value="Purine and uridine phosphorylases"/>
    <property type="match status" value="1"/>
</dbReference>
<sequence>MVDHHHAIPELSERERCIVENPGGFCTEIQTTNDLFNSVMAASNYLKKRLNTERVDVGVIFGSGHLSLAYEVENPQIVKYIEIPFFPVSTNLGHGRELVYGQLHGRNVILFTGRIHIFEGYRNYYLTFMGQLCAFLGCQLLISTNSCGGISNQLNVGDFVIMSDGLNCSYLPFLNGNIPLLNLLANIYDKKFSLKQHENYFKSGSFVYTPELIEFARQCGKEVGLELMDGCYSVWPLPNFETAAEIQFTKEIGSLVSGASTVPEQMAATMLGVKCLGFAAVTNPATGTTDGSWVHDGEHNLIAAKKCLQGLRKTIWKVIEKFEFDQEHRFTHNHLDQSFLQLAKVPKQLDKEQVINGLMAKIQSYKVGHPNIDRVLWFMSESLYNQYMSQNIKQVKDLYFINLNSVQPFRTRSQTLSVKDSSFDSQVSEVGTYFNKRFYKFTDENLDHLEDIPYQQINNLHQVTLFGFEGPMYPTKTELNQAILTDFDVYTITNISFMDLALNMGFDSKTFACTNDQSDQKVLQNSLDQIYSQTLQNQSRVHEKSHYMKKRVSPIFDFEINVVHDWTSINEAALCLREMIGTHDDVIVFDHEITSVFKESSYQIQKKVMLNLLDFGDKQVEVLLVKTPEGKSVVIITDTMTYQSHVPYQSIILPMRVVILGTEAKNFIVCPKVWMLKDKQTTGSLYVVNDHACLNAHSPGIGVNLNEQYKLDQTFTRYGARFYDCSSTYDKDITQTLKEQVKQSGQSYQDGAVFWINNTSIPSQAFEQLAIGLSNQKVEFNAMVKSGVSELLAVQHRKTKESRFKLRSGMIGLVTDSVIRSQKLNDSFNLGCKTLFGVLFNTLKEISRERQ</sequence>
<dbReference type="Gene3D" id="3.40.50.1580">
    <property type="entry name" value="Nucleoside phosphorylase domain"/>
    <property type="match status" value="2"/>
</dbReference>
<dbReference type="UniPathway" id="UPA00606"/>
<dbReference type="Pfam" id="PF01048">
    <property type="entry name" value="PNP_UDP_1"/>
    <property type="match status" value="1"/>
</dbReference>
<keyword evidence="5" id="KW-0808">Transferase</keyword>
<evidence type="ECO:0000256" key="4">
    <source>
        <dbReference type="ARBA" id="ARBA00022676"/>
    </source>
</evidence>
<evidence type="ECO:0000313" key="9">
    <source>
        <dbReference type="Proteomes" id="UP000039865"/>
    </source>
</evidence>
<evidence type="ECO:0000256" key="3">
    <source>
        <dbReference type="ARBA" id="ARBA00011886"/>
    </source>
</evidence>
<feature type="domain" description="Nucleoside phosphorylase" evidence="7">
    <location>
        <begin position="57"/>
        <end position="300"/>
    </location>
</feature>
<evidence type="ECO:0000259" key="7">
    <source>
        <dbReference type="Pfam" id="PF01048"/>
    </source>
</evidence>
<evidence type="ECO:0000313" key="8">
    <source>
        <dbReference type="EMBL" id="CDW79444.1"/>
    </source>
</evidence>
<dbReference type="OrthoDB" id="10261782at2759"/>
<name>A0A078ABA7_STYLE</name>
<dbReference type="InterPro" id="IPR035994">
    <property type="entry name" value="Nucleoside_phosphorylase_sf"/>
</dbReference>
<keyword evidence="4" id="KW-0328">Glycosyltransferase</keyword>
<dbReference type="GO" id="GO:0009116">
    <property type="term" value="P:nucleoside metabolic process"/>
    <property type="evidence" value="ECO:0007669"/>
    <property type="project" value="InterPro"/>
</dbReference>
<evidence type="ECO:0000256" key="5">
    <source>
        <dbReference type="ARBA" id="ARBA00022679"/>
    </source>
</evidence>
<proteinExistence type="inferred from homology"/>
<evidence type="ECO:0000256" key="2">
    <source>
        <dbReference type="ARBA" id="ARBA00006751"/>
    </source>
</evidence>
<dbReference type="InterPro" id="IPR000845">
    <property type="entry name" value="Nucleoside_phosphorylase_d"/>
</dbReference>
<evidence type="ECO:0000256" key="6">
    <source>
        <dbReference type="ARBA" id="ARBA00031036"/>
    </source>
</evidence>
<evidence type="ECO:0000256" key="1">
    <source>
        <dbReference type="ARBA" id="ARBA00005058"/>
    </source>
</evidence>
<keyword evidence="9" id="KW-1185">Reference proteome</keyword>
<dbReference type="EMBL" id="CCKQ01008007">
    <property type="protein sequence ID" value="CDW79444.1"/>
    <property type="molecule type" value="Genomic_DNA"/>
</dbReference>
<comment type="similarity">
    <text evidence="2">Belongs to the PNP/MTAP phosphorylase family.</text>
</comment>
<dbReference type="InterPro" id="IPR011268">
    <property type="entry name" value="Purine_phosphorylase"/>
</dbReference>
<dbReference type="GO" id="GO:0004731">
    <property type="term" value="F:purine-nucleoside phosphorylase activity"/>
    <property type="evidence" value="ECO:0007669"/>
    <property type="project" value="UniProtKB-EC"/>
</dbReference>
<organism evidence="8 9">
    <name type="scientific">Stylonychia lemnae</name>
    <name type="common">Ciliate</name>
    <dbReference type="NCBI Taxonomy" id="5949"/>
    <lineage>
        <taxon>Eukaryota</taxon>
        <taxon>Sar</taxon>
        <taxon>Alveolata</taxon>
        <taxon>Ciliophora</taxon>
        <taxon>Intramacronucleata</taxon>
        <taxon>Spirotrichea</taxon>
        <taxon>Stichotrichia</taxon>
        <taxon>Sporadotrichida</taxon>
        <taxon>Oxytrichidae</taxon>
        <taxon>Stylonychinae</taxon>
        <taxon>Stylonychia</taxon>
    </lineage>
</organism>
<accession>A0A078ABA7</accession>
<dbReference type="PANTHER" id="PTHR11904">
    <property type="entry name" value="METHYLTHIOADENOSINE/PURINE NUCLEOSIDE PHOSPHORYLASE"/>
    <property type="match status" value="1"/>
</dbReference>
<dbReference type="EC" id="2.4.2.1" evidence="3"/>
<protein>
    <recommendedName>
        <fullName evidence="3">purine-nucleoside phosphorylase</fullName>
        <ecNumber evidence="3">2.4.2.1</ecNumber>
    </recommendedName>
    <alternativeName>
        <fullName evidence="6">Inosine-guanosine phosphorylase</fullName>
    </alternativeName>
</protein>
<comment type="pathway">
    <text evidence="1">Purine metabolism; purine nucleoside salvage.</text>
</comment>
<dbReference type="InParanoid" id="A0A078ABA7"/>